<proteinExistence type="predicted"/>
<name>A0A6J4R9J5_9ACTN</name>
<keyword evidence="1" id="KW-0315">Glutamine amidotransferase</keyword>
<feature type="non-terminal residue" evidence="1">
    <location>
        <position position="21"/>
    </location>
</feature>
<keyword evidence="1" id="KW-0808">Transferase</keyword>
<organism evidence="1">
    <name type="scientific">uncultured Rubrobacteraceae bacterium</name>
    <dbReference type="NCBI Taxonomy" id="349277"/>
    <lineage>
        <taxon>Bacteria</taxon>
        <taxon>Bacillati</taxon>
        <taxon>Actinomycetota</taxon>
        <taxon>Rubrobacteria</taxon>
        <taxon>Rubrobacterales</taxon>
        <taxon>Rubrobacteraceae</taxon>
        <taxon>environmental samples</taxon>
    </lineage>
</organism>
<protein>
    <submittedName>
        <fullName evidence="1">NAD synthetase / Glutamine amidotransferase chain of NAD synthetase</fullName>
        <ecNumber evidence="1">6.3.1.5</ecNumber>
    </submittedName>
</protein>
<dbReference type="GO" id="GO:0008795">
    <property type="term" value="F:NAD+ synthase activity"/>
    <property type="evidence" value="ECO:0007669"/>
    <property type="project" value="UniProtKB-EC"/>
</dbReference>
<reference evidence="1" key="1">
    <citation type="submission" date="2020-02" db="EMBL/GenBank/DDBJ databases">
        <authorList>
            <person name="Meier V. D."/>
        </authorList>
    </citation>
    <scope>NUCLEOTIDE SEQUENCE</scope>
    <source>
        <strain evidence="1">AVDCRST_MAG05</strain>
    </source>
</reference>
<gene>
    <name evidence="1" type="ORF">AVDCRST_MAG05-127</name>
</gene>
<dbReference type="AlphaFoldDB" id="A0A6J4R9J5"/>
<sequence length="21" mass="2302">MRAALAQINTTVGDVWGNVER</sequence>
<accession>A0A6J4R9J5</accession>
<dbReference type="EC" id="6.3.1.5" evidence="1"/>
<dbReference type="EMBL" id="CADCVM010000020">
    <property type="protein sequence ID" value="CAA9466744.1"/>
    <property type="molecule type" value="Genomic_DNA"/>
</dbReference>
<keyword evidence="1" id="KW-0436">Ligase</keyword>
<dbReference type="GO" id="GO:0016740">
    <property type="term" value="F:transferase activity"/>
    <property type="evidence" value="ECO:0007669"/>
    <property type="project" value="UniProtKB-KW"/>
</dbReference>
<evidence type="ECO:0000313" key="1">
    <source>
        <dbReference type="EMBL" id="CAA9466744.1"/>
    </source>
</evidence>